<evidence type="ECO:0000256" key="1">
    <source>
        <dbReference type="ARBA" id="ARBA00005953"/>
    </source>
</evidence>
<dbReference type="PANTHER" id="PTHR31793">
    <property type="entry name" value="4-HYDROXYBENZOYL-COA THIOESTERASE FAMILY MEMBER"/>
    <property type="match status" value="1"/>
</dbReference>
<organism evidence="3 4">
    <name type="scientific">Paenibacillus yonginensis</name>
    <dbReference type="NCBI Taxonomy" id="1462996"/>
    <lineage>
        <taxon>Bacteria</taxon>
        <taxon>Bacillati</taxon>
        <taxon>Bacillota</taxon>
        <taxon>Bacilli</taxon>
        <taxon>Bacillales</taxon>
        <taxon>Paenibacillaceae</taxon>
        <taxon>Paenibacillus</taxon>
    </lineage>
</organism>
<accession>A0A1B1N594</accession>
<proteinExistence type="inferred from homology"/>
<gene>
    <name evidence="3" type="ORF">AWM70_19870</name>
</gene>
<dbReference type="RefSeq" id="WP_068699324.1">
    <property type="nucleotide sequence ID" value="NZ_CP014167.1"/>
</dbReference>
<dbReference type="PANTHER" id="PTHR31793:SF27">
    <property type="entry name" value="NOVEL THIOESTERASE SUPERFAMILY DOMAIN AND SAPOSIN A-TYPE DOMAIN CONTAINING PROTEIN (0610012H03RIK)"/>
    <property type="match status" value="1"/>
</dbReference>
<dbReference type="InterPro" id="IPR006684">
    <property type="entry name" value="YbgC/YbaW"/>
</dbReference>
<dbReference type="CDD" id="cd00586">
    <property type="entry name" value="4HBT"/>
    <property type="match status" value="1"/>
</dbReference>
<keyword evidence="4" id="KW-1185">Reference proteome</keyword>
<dbReference type="OrthoDB" id="9800856at2"/>
<sequence>MPDSYPLSVMGMKVTWGDCDAAGISYYARTFDWFTNARMKHLADYGLPYMPTFHDLGIALVCLKADCEYKRMVRPEEEITVHTSLTTLTRTRMAYQYRIYKQNGDLVAEGTTFHACVDPEGNPFNLKRRHPELWEQLMEKWPVFQEREAD</sequence>
<dbReference type="GO" id="GO:0047617">
    <property type="term" value="F:fatty acyl-CoA hydrolase activity"/>
    <property type="evidence" value="ECO:0007669"/>
    <property type="project" value="TreeGrafter"/>
</dbReference>
<dbReference type="Pfam" id="PF13279">
    <property type="entry name" value="4HBT_2"/>
    <property type="match status" value="1"/>
</dbReference>
<name>A0A1B1N594_9BACL</name>
<dbReference type="PIRSF" id="PIRSF003230">
    <property type="entry name" value="YbgC"/>
    <property type="match status" value="1"/>
</dbReference>
<dbReference type="InterPro" id="IPR029069">
    <property type="entry name" value="HotDog_dom_sf"/>
</dbReference>
<protein>
    <recommendedName>
        <fullName evidence="5">Thioesterase</fullName>
    </recommendedName>
</protein>
<evidence type="ECO:0008006" key="5">
    <source>
        <dbReference type="Google" id="ProtNLM"/>
    </source>
</evidence>
<dbReference type="InterPro" id="IPR050563">
    <property type="entry name" value="4-hydroxybenzoyl-CoA_TE"/>
</dbReference>
<evidence type="ECO:0000313" key="4">
    <source>
        <dbReference type="Proteomes" id="UP000092573"/>
    </source>
</evidence>
<comment type="similarity">
    <text evidence="1">Belongs to the 4-hydroxybenzoyl-CoA thioesterase family.</text>
</comment>
<reference evidence="3 4" key="1">
    <citation type="submission" date="2016-01" db="EMBL/GenBank/DDBJ databases">
        <title>Complete Genome Sequence of Paenibacillus yonginensis DCY84, a novel Plant Growth-Promoting Bacteria with Elicitation of Induced Systemic Resistance.</title>
        <authorList>
            <person name="Kim Y.J."/>
            <person name="Yang D.C."/>
            <person name="Sukweenadhi J."/>
        </authorList>
    </citation>
    <scope>NUCLEOTIDE SEQUENCE [LARGE SCALE GENOMIC DNA]</scope>
    <source>
        <strain evidence="3 4">DCY84</strain>
    </source>
</reference>
<keyword evidence="2" id="KW-0378">Hydrolase</keyword>
<dbReference type="STRING" id="1462996.AWM70_19870"/>
<dbReference type="EMBL" id="CP014167">
    <property type="protein sequence ID" value="ANS76555.1"/>
    <property type="molecule type" value="Genomic_DNA"/>
</dbReference>
<dbReference type="SUPFAM" id="SSF54637">
    <property type="entry name" value="Thioesterase/thiol ester dehydrase-isomerase"/>
    <property type="match status" value="1"/>
</dbReference>
<evidence type="ECO:0000313" key="3">
    <source>
        <dbReference type="EMBL" id="ANS76555.1"/>
    </source>
</evidence>
<dbReference type="Gene3D" id="3.10.129.10">
    <property type="entry name" value="Hotdog Thioesterase"/>
    <property type="match status" value="1"/>
</dbReference>
<dbReference type="KEGG" id="pyg:AWM70_19870"/>
<dbReference type="AlphaFoldDB" id="A0A1B1N594"/>
<evidence type="ECO:0000256" key="2">
    <source>
        <dbReference type="ARBA" id="ARBA00022801"/>
    </source>
</evidence>
<dbReference type="Proteomes" id="UP000092573">
    <property type="component" value="Chromosome"/>
</dbReference>